<dbReference type="EMBL" id="FLUX01000033">
    <property type="protein sequence ID" value="SBW26009.1"/>
    <property type="molecule type" value="Genomic_DNA"/>
</dbReference>
<gene>
    <name evidence="1" type="ORF">BN4901_2895</name>
</gene>
<evidence type="ECO:0000313" key="1">
    <source>
        <dbReference type="EMBL" id="SBW26009.1"/>
    </source>
</evidence>
<proteinExistence type="predicted"/>
<name>A0ABY0JR16_9ENTR</name>
<accession>A0ABY0JR16</accession>
<comment type="caution">
    <text evidence="1">The sequence shown here is derived from an EMBL/GenBank/DDBJ whole genome shotgun (WGS) entry which is preliminary data.</text>
</comment>
<organism evidence="1 2">
    <name type="scientific">Citrobacter europaeus</name>
    <dbReference type="NCBI Taxonomy" id="1914243"/>
    <lineage>
        <taxon>Bacteria</taxon>
        <taxon>Pseudomonadati</taxon>
        <taxon>Pseudomonadota</taxon>
        <taxon>Gammaproteobacteria</taxon>
        <taxon>Enterobacterales</taxon>
        <taxon>Enterobacteriaceae</taxon>
        <taxon>Citrobacter</taxon>
    </lineage>
</organism>
<keyword evidence="2" id="KW-1185">Reference proteome</keyword>
<protein>
    <submittedName>
        <fullName evidence="1">Uncharacterized protein</fullName>
    </submittedName>
</protein>
<dbReference type="Proteomes" id="UP000195338">
    <property type="component" value="Unassembled WGS sequence"/>
</dbReference>
<evidence type="ECO:0000313" key="2">
    <source>
        <dbReference type="Proteomes" id="UP000195338"/>
    </source>
</evidence>
<reference evidence="1 2" key="1">
    <citation type="submission" date="2016-04" db="EMBL/GenBank/DDBJ databases">
        <authorList>
            <person name="Mornico D."/>
        </authorList>
    </citation>
    <scope>NUCLEOTIDE SEQUENCE [LARGE SCALE GENOMIC DNA]</scope>
    <source>
        <strain evidence="1 2">A121</strain>
    </source>
</reference>
<sequence length="61" mass="6432">MDWIYRSALHISAEGDSYEVELGGRLGGVHAADGEAYRVTCSLPDASHSIPKAGICQPGSE</sequence>